<dbReference type="Proteomes" id="UP000290560">
    <property type="component" value="Unassembled WGS sequence"/>
</dbReference>
<protein>
    <submittedName>
        <fullName evidence="1">Uncharacterized protein</fullName>
    </submittedName>
</protein>
<organism evidence="1">
    <name type="scientific">Ensete ventricosum</name>
    <name type="common">Abyssinian banana</name>
    <name type="synonym">Musa ensete</name>
    <dbReference type="NCBI Taxonomy" id="4639"/>
    <lineage>
        <taxon>Eukaryota</taxon>
        <taxon>Viridiplantae</taxon>
        <taxon>Streptophyta</taxon>
        <taxon>Embryophyta</taxon>
        <taxon>Tracheophyta</taxon>
        <taxon>Spermatophyta</taxon>
        <taxon>Magnoliopsida</taxon>
        <taxon>Liliopsida</taxon>
        <taxon>Zingiberales</taxon>
        <taxon>Musaceae</taxon>
        <taxon>Ensete</taxon>
    </lineage>
</organism>
<sequence length="212" mass="23805">MVATVSINLLACSMKHGASCRLHTMCCRWCDIISHDLKQHMRLALGGGYLIGLIRHHTVDPGALQYLDNYEPYVLQPSNAHMTHFSNGFRLSIDALEARLRDMTKVWLDEVGLSPTLWGTDSSYPCHSLCTGRPQPNFVFLKAGMPIIRRSQSWGSGRYLGALQPERPSRGRPMALRKVLEVTGRELGALGARILLWQLGLIRLHEKPLVHD</sequence>
<proteinExistence type="predicted"/>
<dbReference type="EMBL" id="KV875562">
    <property type="protein sequence ID" value="RZR71640.1"/>
    <property type="molecule type" value="Genomic_DNA"/>
</dbReference>
<name>A0A445MBJ4_ENSVE</name>
<gene>
    <name evidence="1" type="ORF">BHM03_00006229</name>
</gene>
<reference evidence="1" key="1">
    <citation type="journal article" date="2018" name="Data Brief">
        <title>Genome sequence data from 17 accessions of Ensete ventricosum, a staple food crop for millions in Ethiopia.</title>
        <authorList>
            <person name="Yemataw Z."/>
            <person name="Muzemil S."/>
            <person name="Ambachew D."/>
            <person name="Tripathi L."/>
            <person name="Tesfaye K."/>
            <person name="Chala A."/>
            <person name="Farbos A."/>
            <person name="O'Neill P."/>
            <person name="Moore K."/>
            <person name="Grant M."/>
            <person name="Studholme D.J."/>
        </authorList>
    </citation>
    <scope>NUCLEOTIDE SEQUENCE [LARGE SCALE GENOMIC DNA]</scope>
    <source>
        <tissue evidence="1">Leaf</tissue>
    </source>
</reference>
<dbReference type="AlphaFoldDB" id="A0A445MBJ4"/>
<evidence type="ECO:0000313" key="1">
    <source>
        <dbReference type="EMBL" id="RZR71640.1"/>
    </source>
</evidence>
<accession>A0A445MBJ4</accession>